<dbReference type="InterPro" id="IPR004331">
    <property type="entry name" value="SPX_dom"/>
</dbReference>
<dbReference type="InterPro" id="IPR036770">
    <property type="entry name" value="Ankyrin_rpt-contain_sf"/>
</dbReference>
<dbReference type="Pfam" id="PF12796">
    <property type="entry name" value="Ank_2"/>
    <property type="match status" value="2"/>
</dbReference>
<dbReference type="InterPro" id="IPR030395">
    <property type="entry name" value="GP_PDE_dom"/>
</dbReference>
<organism evidence="6 7">
    <name type="scientific">Apiospora kogelbergensis</name>
    <dbReference type="NCBI Taxonomy" id="1337665"/>
    <lineage>
        <taxon>Eukaryota</taxon>
        <taxon>Fungi</taxon>
        <taxon>Dikarya</taxon>
        <taxon>Ascomycota</taxon>
        <taxon>Pezizomycotina</taxon>
        <taxon>Sordariomycetes</taxon>
        <taxon>Xylariomycetidae</taxon>
        <taxon>Amphisphaeriales</taxon>
        <taxon>Apiosporaceae</taxon>
        <taxon>Apiospora</taxon>
    </lineage>
</organism>
<feature type="domain" description="SPX" evidence="4">
    <location>
        <begin position="6"/>
        <end position="169"/>
    </location>
</feature>
<dbReference type="EMBL" id="JAQQWP010000002">
    <property type="protein sequence ID" value="KAK8129596.1"/>
    <property type="molecule type" value="Genomic_DNA"/>
</dbReference>
<dbReference type="GO" id="GO:0006629">
    <property type="term" value="P:lipid metabolic process"/>
    <property type="evidence" value="ECO:0007669"/>
    <property type="project" value="InterPro"/>
</dbReference>
<sequence>MGNLFRKFGKQIQKRQLEVPEYAASFVNYKALKKLIKKLSATPKLAAQNDPLRPATPIDSQSALQANRAKFFFQLERELEKVNVFYLQKEAELKIRLKTLLDKKRVLQSRQGVSRSSTKFATLQEGFQQFANDLNKLQQFVEINGTAFSKILKKWDKTSKSKTKELYLSRAVEVQPFFNATVISELSDQATTSLQELGAWAEGDNVNFEQRPEHIISSQHLLGTDEGDADSLLLDTAISGNLDSLRDLLTRMRSAADTTPVTDISLMERVTRTFLASIHEAPQASLELLLETGLVDIQSEDDINERNCLHQATIYGNTFVLGVGLSGNVAVGRTDVYGRVPLHYASIHGRLDMLNALLQSDPTNIDLIDHDNFTPLIHAIIHGHLACVERLLTTSSRLDPKSDTDHAPLNLACEHGSLEIVELLLRNGAQILPDAEGLYPQHLVARSGQTPQLLMLLKQYGADLDQIDKLYGWTPLVHAASEGNVPCLRELLNIGADANIHDEKDLPAMYYAAWEGHLECMQLLSQAQKSKKKSPNGMQAHIAPMLSSGPEPMSLDVDAIPVLELPPPIIPLRRYGHNFLDTKTVVQISFEQLRDQPLVFFQDSKYPASRLTISSKASDLIPKNIILPFQEDTRLVSFQVEDLESFTLDFDVFPAYGAKVIAKTVALPNTFRAVLGRSGRCCLPLFDPRLRAIGQISFNVQVIKPFQGMPLEITDFETYWKATSQLDRQPNTFVTGSSLSGDFVQLFVQHTSDGVPVLWPTWHINCGGVEVPVARLSYAQFGTITMQSPSRAHVATLPSQPLENIADVHRILATAGISLQEALTLLPKGMHVNLQILYPSEEEEQCLGLGSVIDVNSFVDAILTVVFDHARSQRAQVQAPDIVRSVVFSSYNPTLCTTLNWKQPNFPVFLCNDLGHEEAMPAPSVIQASGRRTSSIKEVVRIAQNNNFMGLICCSRLLDMVPALVEAIKSNGLALVIDKSTEPPQELPLHSLADPFPRMPKGVDGILKNNGVLRFNESIDV</sequence>
<dbReference type="SMART" id="SM00248">
    <property type="entry name" value="ANK"/>
    <property type="match status" value="7"/>
</dbReference>
<dbReference type="Gene3D" id="3.20.20.190">
    <property type="entry name" value="Phosphatidylinositol (PI) phosphodiesterase"/>
    <property type="match status" value="1"/>
</dbReference>
<dbReference type="InterPro" id="IPR057506">
    <property type="entry name" value="C2_GPCPD1"/>
</dbReference>
<dbReference type="GO" id="GO:0008081">
    <property type="term" value="F:phosphoric diester hydrolase activity"/>
    <property type="evidence" value="ECO:0007669"/>
    <property type="project" value="InterPro"/>
</dbReference>
<evidence type="ECO:0000256" key="3">
    <source>
        <dbReference type="PROSITE-ProRule" id="PRU00023"/>
    </source>
</evidence>
<evidence type="ECO:0000313" key="7">
    <source>
        <dbReference type="Proteomes" id="UP001392437"/>
    </source>
</evidence>
<proteinExistence type="predicted"/>
<accession>A0AAW0R736</accession>
<dbReference type="PROSITE" id="PS50088">
    <property type="entry name" value="ANK_REPEAT"/>
    <property type="match status" value="4"/>
</dbReference>
<evidence type="ECO:0000259" key="5">
    <source>
        <dbReference type="PROSITE" id="PS51704"/>
    </source>
</evidence>
<dbReference type="AlphaFoldDB" id="A0AAW0R736"/>
<dbReference type="Pfam" id="PF25329">
    <property type="entry name" value="C2_GDE1"/>
    <property type="match status" value="1"/>
</dbReference>
<feature type="domain" description="GP-PDE" evidence="5">
    <location>
        <begin position="713"/>
        <end position="1018"/>
    </location>
</feature>
<dbReference type="PANTHER" id="PTHR24173:SF74">
    <property type="entry name" value="ANKYRIN REPEAT DOMAIN-CONTAINING PROTEIN 16"/>
    <property type="match status" value="1"/>
</dbReference>
<name>A0AAW0R736_9PEZI</name>
<evidence type="ECO:0000256" key="2">
    <source>
        <dbReference type="ARBA" id="ARBA00023043"/>
    </source>
</evidence>
<dbReference type="InterPro" id="IPR002110">
    <property type="entry name" value="Ankyrin_rpt"/>
</dbReference>
<protein>
    <submittedName>
        <fullName evidence="6">Ankyrin repeat protein nuc-2</fullName>
    </submittedName>
</protein>
<feature type="repeat" description="ANK" evidence="3">
    <location>
        <begin position="404"/>
        <end position="431"/>
    </location>
</feature>
<dbReference type="PROSITE" id="PS51382">
    <property type="entry name" value="SPX"/>
    <property type="match status" value="1"/>
</dbReference>
<dbReference type="SUPFAM" id="SSF51695">
    <property type="entry name" value="PLC-like phosphodiesterases"/>
    <property type="match status" value="1"/>
</dbReference>
<comment type="caution">
    <text evidence="6">The sequence shown here is derived from an EMBL/GenBank/DDBJ whole genome shotgun (WGS) entry which is preliminary data.</text>
</comment>
<reference evidence="6 7" key="1">
    <citation type="submission" date="2023-01" db="EMBL/GenBank/DDBJ databases">
        <title>Analysis of 21 Apiospora genomes using comparative genomics revels a genus with tremendous synthesis potential of carbohydrate active enzymes and secondary metabolites.</title>
        <authorList>
            <person name="Sorensen T."/>
        </authorList>
    </citation>
    <scope>NUCLEOTIDE SEQUENCE [LARGE SCALE GENOMIC DNA]</scope>
    <source>
        <strain evidence="6 7">CBS 117206</strain>
    </source>
</reference>
<dbReference type="Gene3D" id="1.25.40.20">
    <property type="entry name" value="Ankyrin repeat-containing domain"/>
    <property type="match status" value="2"/>
</dbReference>
<dbReference type="PROSITE" id="PS51704">
    <property type="entry name" value="GP_PDE"/>
    <property type="match status" value="1"/>
</dbReference>
<dbReference type="CDD" id="cd14483">
    <property type="entry name" value="SPX_PHO81_NUC-2_like"/>
    <property type="match status" value="1"/>
</dbReference>
<keyword evidence="2 3" id="KW-0040">ANK repeat</keyword>
<dbReference type="InterPro" id="IPR017946">
    <property type="entry name" value="PLC-like_Pdiesterase_TIM-brl"/>
</dbReference>
<keyword evidence="1" id="KW-0677">Repeat</keyword>
<feature type="repeat" description="ANK" evidence="3">
    <location>
        <begin position="436"/>
        <end position="469"/>
    </location>
</feature>
<keyword evidence="7" id="KW-1185">Reference proteome</keyword>
<feature type="repeat" description="ANK" evidence="3">
    <location>
        <begin position="337"/>
        <end position="370"/>
    </location>
</feature>
<dbReference type="PANTHER" id="PTHR24173">
    <property type="entry name" value="ANKYRIN REPEAT CONTAINING"/>
    <property type="match status" value="1"/>
</dbReference>
<evidence type="ECO:0000256" key="1">
    <source>
        <dbReference type="ARBA" id="ARBA00022737"/>
    </source>
</evidence>
<dbReference type="PROSITE" id="PS50297">
    <property type="entry name" value="ANK_REP_REGION"/>
    <property type="match status" value="4"/>
</dbReference>
<feature type="repeat" description="ANK" evidence="3">
    <location>
        <begin position="471"/>
        <end position="503"/>
    </location>
</feature>
<dbReference type="Pfam" id="PF03105">
    <property type="entry name" value="SPX"/>
    <property type="match status" value="1"/>
</dbReference>
<dbReference type="SUPFAM" id="SSF48403">
    <property type="entry name" value="Ankyrin repeat"/>
    <property type="match status" value="1"/>
</dbReference>
<dbReference type="Proteomes" id="UP001392437">
    <property type="component" value="Unassembled WGS sequence"/>
</dbReference>
<evidence type="ECO:0000259" key="4">
    <source>
        <dbReference type="PROSITE" id="PS51382"/>
    </source>
</evidence>
<evidence type="ECO:0000313" key="6">
    <source>
        <dbReference type="EMBL" id="KAK8129596.1"/>
    </source>
</evidence>
<gene>
    <name evidence="6" type="ORF">PG999_001976</name>
</gene>